<comment type="caution">
    <text evidence="2">The sequence shown here is derived from an EMBL/GenBank/DDBJ whole genome shotgun (WGS) entry which is preliminary data.</text>
</comment>
<dbReference type="AlphaFoldDB" id="A0AAE3IIC5"/>
<protein>
    <submittedName>
        <fullName evidence="2">Phosphatidylglycerol lysyltransferase domain-containing protein</fullName>
    </submittedName>
</protein>
<evidence type="ECO:0000313" key="2">
    <source>
        <dbReference type="EMBL" id="MCU6704867.1"/>
    </source>
</evidence>
<dbReference type="InterPro" id="IPR024320">
    <property type="entry name" value="LPG_synthase_C"/>
</dbReference>
<accession>A0AAE3IIC5</accession>
<dbReference type="SUPFAM" id="SSF55729">
    <property type="entry name" value="Acyl-CoA N-acyltransferases (Nat)"/>
    <property type="match status" value="2"/>
</dbReference>
<gene>
    <name evidence="2" type="ORF">OCV57_02845</name>
</gene>
<dbReference type="PANTHER" id="PTHR41373">
    <property type="entry name" value="DUF2156 DOMAIN-CONTAINING PROTEIN"/>
    <property type="match status" value="1"/>
</dbReference>
<dbReference type="Gene3D" id="3.40.630.30">
    <property type="match status" value="1"/>
</dbReference>
<name>A0AAE3IIC5_9FIRM</name>
<proteinExistence type="predicted"/>
<dbReference type="InterPro" id="IPR016732">
    <property type="entry name" value="UCP018688"/>
</dbReference>
<dbReference type="Pfam" id="PF09924">
    <property type="entry name" value="LPG_synthase_C"/>
    <property type="match status" value="1"/>
</dbReference>
<dbReference type="Proteomes" id="UP001208131">
    <property type="component" value="Unassembled WGS sequence"/>
</dbReference>
<evidence type="ECO:0000259" key="1">
    <source>
        <dbReference type="Pfam" id="PF09924"/>
    </source>
</evidence>
<keyword evidence="3" id="KW-1185">Reference proteome</keyword>
<dbReference type="EMBL" id="JAOQJZ010000002">
    <property type="protein sequence ID" value="MCU6704867.1"/>
    <property type="molecule type" value="Genomic_DNA"/>
</dbReference>
<dbReference type="InterPro" id="IPR016181">
    <property type="entry name" value="Acyl_CoA_acyltransferase"/>
</dbReference>
<dbReference type="PANTHER" id="PTHR41373:SF1">
    <property type="entry name" value="PHOSPHATIDYLGLYCEROL LYSYLTRANSFERASE C-TERMINAL DOMAIN-CONTAINING PROTEIN"/>
    <property type="match status" value="1"/>
</dbReference>
<dbReference type="PIRSF" id="PIRSF018688">
    <property type="entry name" value="UCP018688"/>
    <property type="match status" value="1"/>
</dbReference>
<organism evidence="2 3">
    <name type="scientific">Hominimerdicola aceti</name>
    <dbReference type="NCBI Taxonomy" id="2981726"/>
    <lineage>
        <taxon>Bacteria</taxon>
        <taxon>Bacillati</taxon>
        <taxon>Bacillota</taxon>
        <taxon>Clostridia</taxon>
        <taxon>Eubacteriales</taxon>
        <taxon>Oscillospiraceae</taxon>
        <taxon>Hominimerdicola</taxon>
    </lineage>
</organism>
<reference evidence="2 3" key="1">
    <citation type="journal article" date="2021" name="ISME Commun">
        <title>Automated analysis of genomic sequences facilitates high-throughput and comprehensive description of bacteria.</title>
        <authorList>
            <person name="Hitch T.C.A."/>
        </authorList>
    </citation>
    <scope>NUCLEOTIDE SEQUENCE [LARGE SCALE GENOMIC DNA]</scope>
    <source>
        <strain evidence="2 3">Sanger_31</strain>
    </source>
</reference>
<dbReference type="RefSeq" id="WP_038671998.1">
    <property type="nucleotide sequence ID" value="NZ_JAOQJZ010000002.1"/>
</dbReference>
<evidence type="ECO:0000313" key="3">
    <source>
        <dbReference type="Proteomes" id="UP001208131"/>
    </source>
</evidence>
<feature type="domain" description="Phosphatidylglycerol lysyltransferase C-terminal" evidence="1">
    <location>
        <begin position="23"/>
        <end position="290"/>
    </location>
</feature>
<sequence length="301" mass="34874">MFDFRKISFEDKEWITKCLAVSDFRGAEYCFANNMAWQRLNDTVITHHGDFYISCSFEDGQPYFTFPAGVKIDVEGKEKYIRLFDELKEYVSAHGKPLIVSSVTDDNLSWIKEYYGDKIICEYDRDSSDYIYNASDLIELKGKKYHGKRNHIKRFMDEPWEYRELTDKEIDSCIEFSAEFYNKNDNADDPSAVVEQYAIDLFLTNMDRLGLKGAVLYRNDKMTGFTVGEQINSDTFVVHIEKALADVQGAYPMLCSQFASHNAKGLSFINREEDLGIEGLRKSKLSYNPAFLLNKNVITFR</sequence>